<dbReference type="OrthoDB" id="9768183at2"/>
<gene>
    <name evidence="5" type="ORF">DKT75_07580</name>
</gene>
<evidence type="ECO:0000259" key="4">
    <source>
        <dbReference type="Pfam" id="PF00497"/>
    </source>
</evidence>
<feature type="chain" id="PRO_5016369809" description="Solute-binding protein family 3/N-terminal domain-containing protein" evidence="3">
    <location>
        <begin position="20"/>
        <end position="271"/>
    </location>
</feature>
<reference evidence="5 6" key="1">
    <citation type="submission" date="2018-05" db="EMBL/GenBank/DDBJ databases">
        <title>Leucothrix arctica sp. nov., isolated from Arctic seawater.</title>
        <authorList>
            <person name="Choi A."/>
            <person name="Baek K."/>
        </authorList>
    </citation>
    <scope>NUCLEOTIDE SEQUENCE [LARGE SCALE GENOMIC DNA]</scope>
    <source>
        <strain evidence="5 6">IMCC9719</strain>
    </source>
</reference>
<evidence type="ECO:0000256" key="2">
    <source>
        <dbReference type="ARBA" id="ARBA00022729"/>
    </source>
</evidence>
<evidence type="ECO:0000256" key="3">
    <source>
        <dbReference type="SAM" id="SignalP"/>
    </source>
</evidence>
<keyword evidence="2 3" id="KW-0732">Signal</keyword>
<sequence length="271" mass="30463">MRTLLITLLIMSPWFGINAASNNPKNKAENQDIINIGVTANRKPFIYLNEDQSTEGILIQAIESICTEIDARCLYTAKEFPNLLYDLQNSSIQLLLVIDDIVLPEIDQLTLSEPLCHMQPLFIQASDSETVKPKPEDYKKKMIGVRYGSMMHLDLLDNYSEFASLRPYGLLESGVFDLVNGRIDALYTEASFYHSRVKTAKLISNVTNEKLQGFNVEDIKLPQTHMRLAADTSNADLIKRINAAIKAAKLDQSCLELLMGRNPTHSTTSRP</sequence>
<dbReference type="InterPro" id="IPR001638">
    <property type="entry name" value="Solute-binding_3/MltF_N"/>
</dbReference>
<dbReference type="SUPFAM" id="SSF53850">
    <property type="entry name" value="Periplasmic binding protein-like II"/>
    <property type="match status" value="1"/>
</dbReference>
<evidence type="ECO:0000256" key="1">
    <source>
        <dbReference type="ARBA" id="ARBA00010333"/>
    </source>
</evidence>
<proteinExistence type="inferred from homology"/>
<dbReference type="EMBL" id="QGKL01000022">
    <property type="protein sequence ID" value="PWQ97167.1"/>
    <property type="molecule type" value="Genomic_DNA"/>
</dbReference>
<comment type="similarity">
    <text evidence="1">Belongs to the bacterial solute-binding protein 3 family.</text>
</comment>
<dbReference type="PANTHER" id="PTHR35936:SF17">
    <property type="entry name" value="ARGININE-BINDING EXTRACELLULAR PROTEIN ARTP"/>
    <property type="match status" value="1"/>
</dbReference>
<comment type="caution">
    <text evidence="5">The sequence shown here is derived from an EMBL/GenBank/DDBJ whole genome shotgun (WGS) entry which is preliminary data.</text>
</comment>
<organism evidence="5 6">
    <name type="scientific">Leucothrix arctica</name>
    <dbReference type="NCBI Taxonomy" id="1481894"/>
    <lineage>
        <taxon>Bacteria</taxon>
        <taxon>Pseudomonadati</taxon>
        <taxon>Pseudomonadota</taxon>
        <taxon>Gammaproteobacteria</taxon>
        <taxon>Thiotrichales</taxon>
        <taxon>Thiotrichaceae</taxon>
        <taxon>Leucothrix</taxon>
    </lineage>
</organism>
<feature type="signal peptide" evidence="3">
    <location>
        <begin position="1"/>
        <end position="19"/>
    </location>
</feature>
<dbReference type="RefSeq" id="WP_109822821.1">
    <property type="nucleotide sequence ID" value="NZ_QGKL01000022.1"/>
</dbReference>
<dbReference type="AlphaFoldDB" id="A0A317CFI5"/>
<dbReference type="PANTHER" id="PTHR35936">
    <property type="entry name" value="MEMBRANE-BOUND LYTIC MUREIN TRANSGLYCOSYLASE F"/>
    <property type="match status" value="1"/>
</dbReference>
<dbReference type="Proteomes" id="UP000245506">
    <property type="component" value="Unassembled WGS sequence"/>
</dbReference>
<feature type="domain" description="Solute-binding protein family 3/N-terminal" evidence="4">
    <location>
        <begin position="34"/>
        <end position="254"/>
    </location>
</feature>
<keyword evidence="6" id="KW-1185">Reference proteome</keyword>
<evidence type="ECO:0000313" key="6">
    <source>
        <dbReference type="Proteomes" id="UP000245506"/>
    </source>
</evidence>
<dbReference type="Gene3D" id="3.40.190.10">
    <property type="entry name" value="Periplasmic binding protein-like II"/>
    <property type="match status" value="2"/>
</dbReference>
<protein>
    <recommendedName>
        <fullName evidence="4">Solute-binding protein family 3/N-terminal domain-containing protein</fullName>
    </recommendedName>
</protein>
<dbReference type="Pfam" id="PF00497">
    <property type="entry name" value="SBP_bac_3"/>
    <property type="match status" value="1"/>
</dbReference>
<evidence type="ECO:0000313" key="5">
    <source>
        <dbReference type="EMBL" id="PWQ97167.1"/>
    </source>
</evidence>
<accession>A0A317CFI5</accession>
<name>A0A317CFI5_9GAMM</name>